<keyword evidence="5 6" id="KW-0408">Iron</keyword>
<dbReference type="InterPro" id="IPR009078">
    <property type="entry name" value="Ferritin-like_SF"/>
</dbReference>
<dbReference type="EMBL" id="FRXO01000001">
    <property type="protein sequence ID" value="SHO60220.1"/>
    <property type="molecule type" value="Genomic_DNA"/>
</dbReference>
<dbReference type="InterPro" id="IPR012347">
    <property type="entry name" value="Ferritin-like"/>
</dbReference>
<dbReference type="GO" id="GO:0006879">
    <property type="term" value="P:intracellular iron ion homeostasis"/>
    <property type="evidence" value="ECO:0007669"/>
    <property type="project" value="UniProtKB-KW"/>
</dbReference>
<keyword evidence="7" id="KW-0963">Cytoplasm</keyword>
<feature type="binding site" evidence="6">
    <location>
        <position position="127"/>
    </location>
    <ligand>
        <name>Fe cation</name>
        <dbReference type="ChEBI" id="CHEBI:24875"/>
        <label>1</label>
    </ligand>
</feature>
<reference evidence="9 10" key="1">
    <citation type="submission" date="2016-12" db="EMBL/GenBank/DDBJ databases">
        <authorList>
            <person name="Song W.-J."/>
            <person name="Kurnit D.M."/>
        </authorList>
    </citation>
    <scope>NUCLEOTIDE SEQUENCE [LARGE SCALE GENOMIC DNA]</scope>
    <source>
        <strain evidence="9 10">DSM 19599</strain>
    </source>
</reference>
<sequence>MTSETLVTALNRLLNADLQAHQNYLAAAAWASEKNLDGVLEFLLDHAKEELGHAMKTFEFLDDNDARITIDAIEKPVYRVNDVTGLFREIAAHEVKVTKIINEGVELAQAEHDHEVFAFLQWFVNEQHEEEALFRSILDRIELVGDGPQALYFVDRELHELTEKRKAS</sequence>
<gene>
    <name evidence="9" type="ORF">SAMN02745172_00219</name>
</gene>
<comment type="function">
    <text evidence="7">Iron-storage protein.</text>
</comment>
<evidence type="ECO:0000313" key="10">
    <source>
        <dbReference type="Proteomes" id="UP000186406"/>
    </source>
</evidence>
<dbReference type="AlphaFoldDB" id="A0A1M7Z612"/>
<dbReference type="GO" id="GO:0042802">
    <property type="term" value="F:identical protein binding"/>
    <property type="evidence" value="ECO:0007669"/>
    <property type="project" value="UniProtKB-ARBA"/>
</dbReference>
<dbReference type="PROSITE" id="PS50905">
    <property type="entry name" value="FERRITIN_LIKE"/>
    <property type="match status" value="1"/>
</dbReference>
<dbReference type="InterPro" id="IPR041719">
    <property type="entry name" value="Ferritin_prok"/>
</dbReference>
<organism evidence="9 10">
    <name type="scientific">Pseudoxanthobacter soli DSM 19599</name>
    <dbReference type="NCBI Taxonomy" id="1123029"/>
    <lineage>
        <taxon>Bacteria</taxon>
        <taxon>Pseudomonadati</taxon>
        <taxon>Pseudomonadota</taxon>
        <taxon>Alphaproteobacteria</taxon>
        <taxon>Hyphomicrobiales</taxon>
        <taxon>Segnochrobactraceae</taxon>
        <taxon>Pseudoxanthobacter</taxon>
    </lineage>
</organism>
<evidence type="ECO:0000256" key="3">
    <source>
        <dbReference type="ARBA" id="ARBA00022723"/>
    </source>
</evidence>
<keyword evidence="2 7" id="KW-0409">Iron storage</keyword>
<evidence type="ECO:0000256" key="2">
    <source>
        <dbReference type="ARBA" id="ARBA00022434"/>
    </source>
</evidence>
<feature type="binding site" evidence="6">
    <location>
        <position position="50"/>
    </location>
    <ligand>
        <name>Fe cation</name>
        <dbReference type="ChEBI" id="CHEBI:24875"/>
        <label>1</label>
    </ligand>
</feature>
<dbReference type="PANTHER" id="PTHR11431:SF127">
    <property type="entry name" value="BACTERIAL NON-HEME FERRITIN"/>
    <property type="match status" value="1"/>
</dbReference>
<comment type="subcellular location">
    <subcellularLocation>
        <location evidence="7">Cytoplasm</location>
    </subcellularLocation>
</comment>
<dbReference type="GO" id="GO:0006826">
    <property type="term" value="P:iron ion transport"/>
    <property type="evidence" value="ECO:0007669"/>
    <property type="project" value="InterPro"/>
</dbReference>
<keyword evidence="4" id="KW-0560">Oxidoreductase</keyword>
<comment type="catalytic activity">
    <reaction evidence="7">
        <text>4 Fe(2+) + O2 + 6 H2O = 4 iron(III) oxide-hydroxide + 12 H(+)</text>
        <dbReference type="Rhea" id="RHEA:11972"/>
        <dbReference type="ChEBI" id="CHEBI:15377"/>
        <dbReference type="ChEBI" id="CHEBI:15378"/>
        <dbReference type="ChEBI" id="CHEBI:15379"/>
        <dbReference type="ChEBI" id="CHEBI:29033"/>
        <dbReference type="ChEBI" id="CHEBI:78619"/>
        <dbReference type="EC" id="1.16.3.2"/>
    </reaction>
</comment>
<feature type="binding site" evidence="6">
    <location>
        <position position="94"/>
    </location>
    <ligand>
        <name>Fe cation</name>
        <dbReference type="ChEBI" id="CHEBI:24875"/>
        <label>1</label>
    </ligand>
</feature>
<name>A0A1M7Z612_9HYPH</name>
<evidence type="ECO:0000256" key="1">
    <source>
        <dbReference type="ARBA" id="ARBA00006950"/>
    </source>
</evidence>
<dbReference type="OrthoDB" id="9801481at2"/>
<dbReference type="GO" id="GO:0008198">
    <property type="term" value="F:ferrous iron binding"/>
    <property type="evidence" value="ECO:0007669"/>
    <property type="project" value="TreeGrafter"/>
</dbReference>
<dbReference type="EC" id="1.16.3.2" evidence="7"/>
<comment type="similarity">
    <text evidence="1 7">Belongs to the ferritin family. Prokaryotic subfamily.</text>
</comment>
<dbReference type="RefSeq" id="WP_073625361.1">
    <property type="nucleotide sequence ID" value="NZ_FRXO01000001.1"/>
</dbReference>
<accession>A0A1M7Z612</accession>
<evidence type="ECO:0000313" key="9">
    <source>
        <dbReference type="EMBL" id="SHO60220.1"/>
    </source>
</evidence>
<dbReference type="FunFam" id="1.20.1260.10:FF:000001">
    <property type="entry name" value="Non-heme ferritin"/>
    <property type="match status" value="1"/>
</dbReference>
<keyword evidence="10" id="KW-1185">Reference proteome</keyword>
<dbReference type="PANTHER" id="PTHR11431">
    <property type="entry name" value="FERRITIN"/>
    <property type="match status" value="1"/>
</dbReference>
<dbReference type="InterPro" id="IPR008331">
    <property type="entry name" value="Ferritin_DPS_dom"/>
</dbReference>
<dbReference type="GO" id="GO:0005829">
    <property type="term" value="C:cytosol"/>
    <property type="evidence" value="ECO:0007669"/>
    <property type="project" value="TreeGrafter"/>
</dbReference>
<feature type="domain" description="Ferritin-like diiron" evidence="8">
    <location>
        <begin position="1"/>
        <end position="145"/>
    </location>
</feature>
<protein>
    <recommendedName>
        <fullName evidence="7">Ferritin</fullName>
        <ecNumber evidence="7">1.16.3.2</ecNumber>
    </recommendedName>
</protein>
<dbReference type="InterPro" id="IPR001519">
    <property type="entry name" value="Ferritin"/>
</dbReference>
<keyword evidence="3 6" id="KW-0479">Metal-binding</keyword>
<dbReference type="Proteomes" id="UP000186406">
    <property type="component" value="Unassembled WGS sequence"/>
</dbReference>
<dbReference type="Gene3D" id="1.20.1260.10">
    <property type="match status" value="1"/>
</dbReference>
<dbReference type="InterPro" id="IPR009040">
    <property type="entry name" value="Ferritin-like_diiron"/>
</dbReference>
<feature type="binding site" evidence="6">
    <location>
        <position position="53"/>
    </location>
    <ligand>
        <name>Fe cation</name>
        <dbReference type="ChEBI" id="CHEBI:24875"/>
        <label>1</label>
    </ligand>
</feature>
<proteinExistence type="inferred from homology"/>
<dbReference type="GO" id="GO:0004322">
    <property type="term" value="F:ferroxidase activity"/>
    <property type="evidence" value="ECO:0007669"/>
    <property type="project" value="TreeGrafter"/>
</dbReference>
<dbReference type="SUPFAM" id="SSF47240">
    <property type="entry name" value="Ferritin-like"/>
    <property type="match status" value="1"/>
</dbReference>
<dbReference type="STRING" id="1123029.SAMN02745172_00219"/>
<dbReference type="CDD" id="cd01055">
    <property type="entry name" value="Nonheme_Ferritin"/>
    <property type="match status" value="1"/>
</dbReference>
<dbReference type="Pfam" id="PF00210">
    <property type="entry name" value="Ferritin"/>
    <property type="match status" value="1"/>
</dbReference>
<evidence type="ECO:0000256" key="7">
    <source>
        <dbReference type="RuleBase" id="RU361145"/>
    </source>
</evidence>
<evidence type="ECO:0000259" key="8">
    <source>
        <dbReference type="PROSITE" id="PS50905"/>
    </source>
</evidence>
<evidence type="ECO:0000256" key="4">
    <source>
        <dbReference type="ARBA" id="ARBA00023002"/>
    </source>
</evidence>
<evidence type="ECO:0000256" key="5">
    <source>
        <dbReference type="ARBA" id="ARBA00023004"/>
    </source>
</evidence>
<dbReference type="GO" id="GO:0008199">
    <property type="term" value="F:ferric iron binding"/>
    <property type="evidence" value="ECO:0007669"/>
    <property type="project" value="InterPro"/>
</dbReference>
<evidence type="ECO:0000256" key="6">
    <source>
        <dbReference type="PIRSR" id="PIRSR601519-1"/>
    </source>
</evidence>